<keyword evidence="1" id="KW-0732">Signal</keyword>
<dbReference type="PANTHER" id="PTHR30535:SF34">
    <property type="entry name" value="MOLYBDATE-BINDING PROTEIN MOLA"/>
    <property type="match status" value="1"/>
</dbReference>
<geneLocation type="plasmid" evidence="3 4">
    <name>unnamed</name>
</geneLocation>
<dbReference type="InterPro" id="IPR002491">
    <property type="entry name" value="ABC_transptr_periplasmic_BD"/>
</dbReference>
<accession>A0A5Q0CH60</accession>
<feature type="domain" description="Fe/B12 periplasmic-binding" evidence="2">
    <location>
        <begin position="66"/>
        <end position="353"/>
    </location>
</feature>
<dbReference type="Pfam" id="PF01497">
    <property type="entry name" value="Peripla_BP_2"/>
    <property type="match status" value="1"/>
</dbReference>
<name>A0A5Q0CH60_9HYPH</name>
<dbReference type="InterPro" id="IPR050902">
    <property type="entry name" value="ABC_Transporter_SBP"/>
</dbReference>
<protein>
    <submittedName>
        <fullName evidence="3">ABC transporter substrate-binding protein</fullName>
    </submittedName>
</protein>
<dbReference type="EMBL" id="CP043499">
    <property type="protein sequence ID" value="QFY63750.1"/>
    <property type="molecule type" value="Genomic_DNA"/>
</dbReference>
<dbReference type="SUPFAM" id="SSF53807">
    <property type="entry name" value="Helical backbone' metal receptor"/>
    <property type="match status" value="1"/>
</dbReference>
<dbReference type="Gene3D" id="3.40.50.1980">
    <property type="entry name" value="Nitrogenase molybdenum iron protein domain"/>
    <property type="match status" value="2"/>
</dbReference>
<evidence type="ECO:0000259" key="2">
    <source>
        <dbReference type="PROSITE" id="PS50983"/>
    </source>
</evidence>
<organism evidence="3 4">
    <name type="scientific">Rhizobium grahamii</name>
    <dbReference type="NCBI Taxonomy" id="1120045"/>
    <lineage>
        <taxon>Bacteria</taxon>
        <taxon>Pseudomonadati</taxon>
        <taxon>Pseudomonadota</taxon>
        <taxon>Alphaproteobacteria</taxon>
        <taxon>Hyphomicrobiales</taxon>
        <taxon>Rhizobiaceae</taxon>
        <taxon>Rhizobium/Agrobacterium group</taxon>
        <taxon>Rhizobium</taxon>
    </lineage>
</organism>
<dbReference type="PANTHER" id="PTHR30535">
    <property type="entry name" value="VITAMIN B12-BINDING PROTEIN"/>
    <property type="match status" value="1"/>
</dbReference>
<evidence type="ECO:0000313" key="4">
    <source>
        <dbReference type="Proteomes" id="UP000326881"/>
    </source>
</evidence>
<dbReference type="AlphaFoldDB" id="A0A5Q0CH60"/>
<reference evidence="3 4" key="1">
    <citation type="submission" date="2019-08" db="EMBL/GenBank/DDBJ databases">
        <title>Prosopis cineraria nodule microbiome.</title>
        <authorList>
            <person name="Ali R."/>
            <person name="Chaluvadi S.R."/>
            <person name="Wang X."/>
        </authorList>
    </citation>
    <scope>NUCLEOTIDE SEQUENCE [LARGE SCALE GENOMIC DNA]</scope>
    <source>
        <strain evidence="3 4">BG7</strain>
        <plasmid evidence="3 4">unnamed</plasmid>
    </source>
</reference>
<feature type="chain" id="PRO_5024815403" evidence="1">
    <location>
        <begin position="39"/>
        <end position="377"/>
    </location>
</feature>
<dbReference type="KEGG" id="rgr:FZ934_26370"/>
<keyword evidence="4" id="KW-1185">Reference proteome</keyword>
<dbReference type="PROSITE" id="PS50983">
    <property type="entry name" value="FE_B12_PBP"/>
    <property type="match status" value="1"/>
</dbReference>
<evidence type="ECO:0000313" key="3">
    <source>
        <dbReference type="EMBL" id="QFY63750.1"/>
    </source>
</evidence>
<evidence type="ECO:0000256" key="1">
    <source>
        <dbReference type="SAM" id="SignalP"/>
    </source>
</evidence>
<dbReference type="OrthoDB" id="9775594at2"/>
<sequence length="377" mass="40989">MVMSMRSIFVRKYHQSGRLFALVASALLLLTFASGASAAITVTDMKGRQVSLPKPAQRLVIDDGRMIIALGFLTDDPVSMIAAWPHDIDRFGRELYADYQKRFPQIDTLPKSTSNAQDMAVEQVLAGHPDAVVLSVFSHPAEEQLKQLEKAGIPVIFVDFVTSPLKNTDISLQILGAITGREQQAQRVVALRQQHRALIAQRVQDVAVSDKPSVFLEPHASTQEACCNSPGGAGIGTFIDFAGARNIGDILKGKPSGQLGTEYILASKPDVYIATGGEYMKSRGGLLVGPRFDAQTTNLSLQQLLERPGFSALPAAQHHAVHGFSQQLFNSPLDILALELIAKWSHPKRLADLDTEATRRSLNALSAVPLSGLYWTE</sequence>
<proteinExistence type="predicted"/>
<keyword evidence="3" id="KW-0614">Plasmid</keyword>
<gene>
    <name evidence="3" type="ORF">FZ934_26370</name>
</gene>
<dbReference type="Proteomes" id="UP000326881">
    <property type="component" value="Plasmid unnamed"/>
</dbReference>
<feature type="signal peptide" evidence="1">
    <location>
        <begin position="1"/>
        <end position="38"/>
    </location>
</feature>